<evidence type="ECO:0000313" key="2">
    <source>
        <dbReference type="Proteomes" id="UP001206878"/>
    </source>
</evidence>
<dbReference type="EMBL" id="JANPXH010002125">
    <property type="protein sequence ID" value="MCR6680011.1"/>
    <property type="molecule type" value="Genomic_DNA"/>
</dbReference>
<reference evidence="1" key="1">
    <citation type="submission" date="2022-07" db="EMBL/GenBank/DDBJ databases">
        <title>Diversity of ethanolamine utilization by human commensal Escherichia coli.</title>
        <authorList>
            <person name="Jubelin G."/>
        </authorList>
    </citation>
    <scope>NUCLEOTIDE SEQUENCE</scope>
    <source>
        <strain evidence="1">S1</strain>
    </source>
</reference>
<feature type="non-terminal residue" evidence="1">
    <location>
        <position position="50"/>
    </location>
</feature>
<comment type="caution">
    <text evidence="1">The sequence shown here is derived from an EMBL/GenBank/DDBJ whole genome shotgun (WGS) entry which is preliminary data.</text>
</comment>
<sequence>MLDQVKDFLGYSYNPQTGEFNAEKAKAEAEENMTPQDYIGHHLNNLQLDL</sequence>
<protein>
    <submittedName>
        <fullName evidence="1">Uncharacterized protein</fullName>
    </submittedName>
</protein>
<gene>
    <name evidence="1" type="ORF">NVV43_32225</name>
</gene>
<dbReference type="AlphaFoldDB" id="A0AAW5N3Y6"/>
<name>A0AAW5N3Y6_9ESCH</name>
<evidence type="ECO:0000313" key="1">
    <source>
        <dbReference type="EMBL" id="MCR6680011.1"/>
    </source>
</evidence>
<organism evidence="1 2">
    <name type="scientific">Escherichia marmotae</name>
    <dbReference type="NCBI Taxonomy" id="1499973"/>
    <lineage>
        <taxon>Bacteria</taxon>
        <taxon>Pseudomonadati</taxon>
        <taxon>Pseudomonadota</taxon>
        <taxon>Gammaproteobacteria</taxon>
        <taxon>Enterobacterales</taxon>
        <taxon>Enterobacteriaceae</taxon>
        <taxon>Escherichia</taxon>
    </lineage>
</organism>
<dbReference type="Proteomes" id="UP001206878">
    <property type="component" value="Unassembled WGS sequence"/>
</dbReference>
<proteinExistence type="predicted"/>
<accession>A0AAW5N3Y6</accession>